<dbReference type="Proteomes" id="UP001519460">
    <property type="component" value="Unassembled WGS sequence"/>
</dbReference>
<feature type="compositionally biased region" description="Low complexity" evidence="3">
    <location>
        <begin position="15"/>
        <end position="25"/>
    </location>
</feature>
<dbReference type="InterPro" id="IPR041611">
    <property type="entry name" value="SKICH"/>
</dbReference>
<evidence type="ECO:0000313" key="6">
    <source>
        <dbReference type="Proteomes" id="UP001519460"/>
    </source>
</evidence>
<evidence type="ECO:0000313" key="5">
    <source>
        <dbReference type="EMBL" id="KAK7477043.1"/>
    </source>
</evidence>
<proteinExistence type="predicted"/>
<protein>
    <recommendedName>
        <fullName evidence="4">SKICH domain-containing protein</fullName>
    </recommendedName>
</protein>
<comment type="caution">
    <text evidence="5">The sequence shown here is derived from an EMBL/GenBank/DDBJ whole genome shotgun (WGS) entry which is preliminary data.</text>
</comment>
<gene>
    <name evidence="5" type="ORF">BaRGS_00031723</name>
</gene>
<sequence>VTSSGTNSAMEPDEQAAAPAEASASEPKRSEFAAVVFDQTAETYPEDANVECCYTLTTDIKPSSRDWIGLFKVGWLSPRDYLYYEWAALPPQYEAGKEAEAKVVFPAARLPKDDAEFYQFCYVSSTSSIRGASTPFQFKRPSADDFVELDDPDEEMRIILPMSSHLTQQVTKYKMLASSLEAERDRLSAKLSKAHSKAEQCSNEASKLRRKLDDSTAALRDMTMAHDEVKSRLEMFEKERERLDDQVLQEEQKVAQCLETIRALEAERDELAGHCSSLKSEVSTYRNTILDLESQVRSATTQLQQTEDQLQATQERKVMMEREMEAYREAQAKLSNDLEIAFGQNHAFKEQMQQMEVGFSDEMKLMRNEQLQKDHDIEALRQKLELVEQEKFALRKQLDDVERSAYVSQEAAASLFALQKANDALKARHDKMSSALEEKEKELATLKRQSRHKERELYRAAEDDRQRVEMCKAEYKMVLAENSKLRHKLLKYLNRKTDGALGTYASQEEKATETSAAIRNTVACQQAVQMVNASNDASSVASTNDAGTDTDSVSTPSPSPPTSTMDALAWERARHKKDKYKRLYLEEKEKGDMLRCQYDEEIQKKDF</sequence>
<evidence type="ECO:0000259" key="4">
    <source>
        <dbReference type="Pfam" id="PF17751"/>
    </source>
</evidence>
<dbReference type="Pfam" id="PF17751">
    <property type="entry name" value="SKICH"/>
    <property type="match status" value="1"/>
</dbReference>
<organism evidence="5 6">
    <name type="scientific">Batillaria attramentaria</name>
    <dbReference type="NCBI Taxonomy" id="370345"/>
    <lineage>
        <taxon>Eukaryota</taxon>
        <taxon>Metazoa</taxon>
        <taxon>Spiralia</taxon>
        <taxon>Lophotrochozoa</taxon>
        <taxon>Mollusca</taxon>
        <taxon>Gastropoda</taxon>
        <taxon>Caenogastropoda</taxon>
        <taxon>Sorbeoconcha</taxon>
        <taxon>Cerithioidea</taxon>
        <taxon>Batillariidae</taxon>
        <taxon>Batillaria</taxon>
    </lineage>
</organism>
<feature type="region of interest" description="Disordered" evidence="3">
    <location>
        <begin position="535"/>
        <end position="566"/>
    </location>
</feature>
<evidence type="ECO:0000256" key="1">
    <source>
        <dbReference type="ARBA" id="ARBA00023054"/>
    </source>
</evidence>
<feature type="coiled-coil region" evidence="2">
    <location>
        <begin position="177"/>
        <end position="337"/>
    </location>
</feature>
<dbReference type="Gene3D" id="2.60.40.2840">
    <property type="match status" value="1"/>
</dbReference>
<dbReference type="InterPro" id="IPR051002">
    <property type="entry name" value="UBA_autophagy_assoc_protein"/>
</dbReference>
<feature type="coiled-coil region" evidence="2">
    <location>
        <begin position="377"/>
        <end position="456"/>
    </location>
</feature>
<evidence type="ECO:0000256" key="2">
    <source>
        <dbReference type="SAM" id="Coils"/>
    </source>
</evidence>
<dbReference type="PANTHER" id="PTHR31915:SF6">
    <property type="entry name" value="SKICH DOMAIN-CONTAINING PROTEIN"/>
    <property type="match status" value="1"/>
</dbReference>
<dbReference type="Gene3D" id="6.10.250.3110">
    <property type="match status" value="1"/>
</dbReference>
<dbReference type="AlphaFoldDB" id="A0ABD0JR12"/>
<feature type="non-terminal residue" evidence="5">
    <location>
        <position position="1"/>
    </location>
</feature>
<dbReference type="PANTHER" id="PTHR31915">
    <property type="entry name" value="SKICH DOMAIN-CONTAINING PROTEIN"/>
    <property type="match status" value="1"/>
</dbReference>
<feature type="domain" description="SKICH" evidence="4">
    <location>
        <begin position="35"/>
        <end position="138"/>
    </location>
</feature>
<feature type="region of interest" description="Disordered" evidence="3">
    <location>
        <begin position="1"/>
        <end position="28"/>
    </location>
</feature>
<dbReference type="EMBL" id="JACVVK020000359">
    <property type="protein sequence ID" value="KAK7477043.1"/>
    <property type="molecule type" value="Genomic_DNA"/>
</dbReference>
<name>A0ABD0JR12_9CAEN</name>
<reference evidence="5 6" key="1">
    <citation type="journal article" date="2023" name="Sci. Data">
        <title>Genome assembly of the Korean intertidal mud-creeper Batillaria attramentaria.</title>
        <authorList>
            <person name="Patra A.K."/>
            <person name="Ho P.T."/>
            <person name="Jun S."/>
            <person name="Lee S.J."/>
            <person name="Kim Y."/>
            <person name="Won Y.J."/>
        </authorList>
    </citation>
    <scope>NUCLEOTIDE SEQUENCE [LARGE SCALE GENOMIC DNA]</scope>
    <source>
        <strain evidence="5">Wonlab-2016</strain>
    </source>
</reference>
<evidence type="ECO:0000256" key="3">
    <source>
        <dbReference type="SAM" id="MobiDB-lite"/>
    </source>
</evidence>
<keyword evidence="6" id="KW-1185">Reference proteome</keyword>
<accession>A0ABD0JR12</accession>
<feature type="compositionally biased region" description="Low complexity" evidence="3">
    <location>
        <begin position="535"/>
        <end position="556"/>
    </location>
</feature>
<keyword evidence="1 2" id="KW-0175">Coiled coil</keyword>